<evidence type="ECO:0000256" key="10">
    <source>
        <dbReference type="RuleBase" id="RU362123"/>
    </source>
</evidence>
<dbReference type="Pfam" id="PF13103">
    <property type="entry name" value="TonB_2"/>
    <property type="match status" value="1"/>
</dbReference>
<evidence type="ECO:0000313" key="14">
    <source>
        <dbReference type="Proteomes" id="UP001143370"/>
    </source>
</evidence>
<dbReference type="NCBIfam" id="TIGR01352">
    <property type="entry name" value="tonB_Cterm"/>
    <property type="match status" value="1"/>
</dbReference>
<dbReference type="GO" id="GO:0055085">
    <property type="term" value="P:transmembrane transport"/>
    <property type="evidence" value="ECO:0007669"/>
    <property type="project" value="InterPro"/>
</dbReference>
<evidence type="ECO:0000256" key="2">
    <source>
        <dbReference type="ARBA" id="ARBA00006555"/>
    </source>
</evidence>
<evidence type="ECO:0000256" key="4">
    <source>
        <dbReference type="ARBA" id="ARBA00022475"/>
    </source>
</evidence>
<keyword evidence="7 10" id="KW-0653">Protein transport</keyword>
<comment type="similarity">
    <text evidence="2 10">Belongs to the TonB family.</text>
</comment>
<keyword evidence="10" id="KW-0735">Signal-anchor</keyword>
<evidence type="ECO:0000259" key="12">
    <source>
        <dbReference type="PROSITE" id="PS52015"/>
    </source>
</evidence>
<evidence type="ECO:0000256" key="5">
    <source>
        <dbReference type="ARBA" id="ARBA00022519"/>
    </source>
</evidence>
<dbReference type="GO" id="GO:0030288">
    <property type="term" value="C:outer membrane-bounded periplasmic space"/>
    <property type="evidence" value="ECO:0007669"/>
    <property type="project" value="InterPro"/>
</dbReference>
<evidence type="ECO:0000313" key="13">
    <source>
        <dbReference type="EMBL" id="GLK69963.1"/>
    </source>
</evidence>
<evidence type="ECO:0000256" key="11">
    <source>
        <dbReference type="SAM" id="MobiDB-lite"/>
    </source>
</evidence>
<name>A0A9W6J571_9HYPH</name>
<dbReference type="GO" id="GO:0015031">
    <property type="term" value="P:protein transport"/>
    <property type="evidence" value="ECO:0007669"/>
    <property type="project" value="UniProtKB-UniRule"/>
</dbReference>
<evidence type="ECO:0000256" key="3">
    <source>
        <dbReference type="ARBA" id="ARBA00022448"/>
    </source>
</evidence>
<keyword evidence="3 10" id="KW-0813">Transport</keyword>
<dbReference type="PROSITE" id="PS52015">
    <property type="entry name" value="TONB_CTD"/>
    <property type="match status" value="1"/>
</dbReference>
<comment type="function">
    <text evidence="10">Interacts with outer membrane receptor proteins that carry out high-affinity binding and energy dependent uptake into the periplasmic space of specific substrates. It could act to transduce energy from the cytoplasmic membrane to specific energy-requiring processes in the outer membrane, resulting in the release into the periplasm of ligands bound by these outer membrane proteins.</text>
</comment>
<feature type="region of interest" description="Disordered" evidence="11">
    <location>
        <begin position="81"/>
        <end position="201"/>
    </location>
</feature>
<sequence>MSLLLLKGTPGHRLREASGWLACGAIVLAVHGGALGYILSEPPIVAAEEPAAIMIELAEMPVAPAAEPVELPPGPQMVEAQEKVEEEVPPDPLAEEVEDTPPPEPVPEEEPVPEVPESPAKDIEVPLPPPPPLAQEIPPPEEKPDPPKERPKPKPKPKKKEKSDLPPAPRTSAAPSIEAQRSDRIAAPTAGAATSNSRAPANWRSRLMAHLNRHKRYPSGESGAGKARVAFSINRSGRVLSARLVGSSGNASFDREAVAMVRRASPVPAPPPEVGGGTISFTVPVLFSVR</sequence>
<dbReference type="EMBL" id="BSFJ01000001">
    <property type="protein sequence ID" value="GLK69963.1"/>
    <property type="molecule type" value="Genomic_DNA"/>
</dbReference>
<comment type="subcellular location">
    <subcellularLocation>
        <location evidence="1 10">Cell inner membrane</location>
        <topology evidence="1 10">Single-pass membrane protein</topology>
        <orientation evidence="1 10">Periplasmic side</orientation>
    </subcellularLocation>
</comment>
<keyword evidence="5 10" id="KW-0997">Cell inner membrane</keyword>
<gene>
    <name evidence="13" type="ORF">GCM10017643_00780</name>
</gene>
<reference evidence="13" key="1">
    <citation type="journal article" date="2014" name="Int. J. Syst. Evol. Microbiol.">
        <title>Complete genome sequence of Corynebacterium casei LMG S-19264T (=DSM 44701T), isolated from a smear-ripened cheese.</title>
        <authorList>
            <consortium name="US DOE Joint Genome Institute (JGI-PGF)"/>
            <person name="Walter F."/>
            <person name="Albersmeier A."/>
            <person name="Kalinowski J."/>
            <person name="Ruckert C."/>
        </authorList>
    </citation>
    <scope>NUCLEOTIDE SEQUENCE</scope>
    <source>
        <strain evidence="13">VKM B-2484</strain>
    </source>
</reference>
<organism evidence="13 14">
    <name type="scientific">Ancylobacter dichloromethanicus</name>
    <dbReference type="NCBI Taxonomy" id="518825"/>
    <lineage>
        <taxon>Bacteria</taxon>
        <taxon>Pseudomonadati</taxon>
        <taxon>Pseudomonadota</taxon>
        <taxon>Alphaproteobacteria</taxon>
        <taxon>Hyphomicrobiales</taxon>
        <taxon>Xanthobacteraceae</taxon>
        <taxon>Ancylobacter</taxon>
    </lineage>
</organism>
<keyword evidence="14" id="KW-1185">Reference proteome</keyword>
<dbReference type="PRINTS" id="PR01374">
    <property type="entry name" value="TONBPROTEIN"/>
</dbReference>
<dbReference type="SUPFAM" id="SSF74653">
    <property type="entry name" value="TolA/TonB C-terminal domain"/>
    <property type="match status" value="1"/>
</dbReference>
<keyword evidence="6" id="KW-0812">Transmembrane</keyword>
<reference evidence="13" key="2">
    <citation type="submission" date="2023-01" db="EMBL/GenBank/DDBJ databases">
        <authorList>
            <person name="Sun Q."/>
            <person name="Evtushenko L."/>
        </authorList>
    </citation>
    <scope>NUCLEOTIDE SEQUENCE</scope>
    <source>
        <strain evidence="13">VKM B-2484</strain>
    </source>
</reference>
<evidence type="ECO:0000256" key="1">
    <source>
        <dbReference type="ARBA" id="ARBA00004383"/>
    </source>
</evidence>
<keyword evidence="8" id="KW-1133">Transmembrane helix</keyword>
<dbReference type="GO" id="GO:0031992">
    <property type="term" value="F:energy transducer activity"/>
    <property type="evidence" value="ECO:0007669"/>
    <property type="project" value="InterPro"/>
</dbReference>
<evidence type="ECO:0000256" key="9">
    <source>
        <dbReference type="ARBA" id="ARBA00023136"/>
    </source>
</evidence>
<dbReference type="InterPro" id="IPR051045">
    <property type="entry name" value="TonB-dependent_transducer"/>
</dbReference>
<keyword evidence="9" id="KW-0472">Membrane</keyword>
<dbReference type="RefSeq" id="WP_213375613.1">
    <property type="nucleotide sequence ID" value="NZ_BSFJ01000001.1"/>
</dbReference>
<dbReference type="AlphaFoldDB" id="A0A9W6J571"/>
<dbReference type="PANTHER" id="PTHR33446">
    <property type="entry name" value="PROTEIN TONB-RELATED"/>
    <property type="match status" value="1"/>
</dbReference>
<feature type="domain" description="TonB C-terminal" evidence="12">
    <location>
        <begin position="199"/>
        <end position="290"/>
    </location>
</feature>
<dbReference type="Proteomes" id="UP001143370">
    <property type="component" value="Unassembled WGS sequence"/>
</dbReference>
<evidence type="ECO:0000256" key="7">
    <source>
        <dbReference type="ARBA" id="ARBA00022927"/>
    </source>
</evidence>
<feature type="compositionally biased region" description="Acidic residues" evidence="11">
    <location>
        <begin position="84"/>
        <end position="112"/>
    </location>
</feature>
<feature type="compositionally biased region" description="Basic and acidic residues" evidence="11">
    <location>
        <begin position="140"/>
        <end position="152"/>
    </location>
</feature>
<proteinExistence type="inferred from homology"/>
<dbReference type="GO" id="GO:0005886">
    <property type="term" value="C:plasma membrane"/>
    <property type="evidence" value="ECO:0007669"/>
    <property type="project" value="UniProtKB-SubCell"/>
</dbReference>
<protein>
    <recommendedName>
        <fullName evidence="10">Protein TonB</fullName>
    </recommendedName>
</protein>
<accession>A0A9W6J571</accession>
<dbReference type="InterPro" id="IPR006260">
    <property type="entry name" value="TonB/TolA_C"/>
</dbReference>
<dbReference type="InterPro" id="IPR003538">
    <property type="entry name" value="TonB"/>
</dbReference>
<dbReference type="GO" id="GO:0015891">
    <property type="term" value="P:siderophore transport"/>
    <property type="evidence" value="ECO:0007669"/>
    <property type="project" value="InterPro"/>
</dbReference>
<comment type="caution">
    <text evidence="13">The sequence shown here is derived from an EMBL/GenBank/DDBJ whole genome shotgun (WGS) entry which is preliminary data.</text>
</comment>
<evidence type="ECO:0000256" key="8">
    <source>
        <dbReference type="ARBA" id="ARBA00022989"/>
    </source>
</evidence>
<dbReference type="Gene3D" id="3.30.1150.10">
    <property type="match status" value="1"/>
</dbReference>
<keyword evidence="4 10" id="KW-1003">Cell membrane</keyword>
<evidence type="ECO:0000256" key="6">
    <source>
        <dbReference type="ARBA" id="ARBA00022692"/>
    </source>
</evidence>
<dbReference type="InterPro" id="IPR037682">
    <property type="entry name" value="TonB_C"/>
</dbReference>